<dbReference type="InterPro" id="IPR003660">
    <property type="entry name" value="HAMP_dom"/>
</dbReference>
<dbReference type="SUPFAM" id="SSF158472">
    <property type="entry name" value="HAMP domain-like"/>
    <property type="match status" value="1"/>
</dbReference>
<dbReference type="Proteomes" id="UP001162881">
    <property type="component" value="Unassembled WGS sequence"/>
</dbReference>
<evidence type="ECO:0000313" key="7">
    <source>
        <dbReference type="Proteomes" id="UP001162881"/>
    </source>
</evidence>
<feature type="transmembrane region" description="Helical" evidence="3">
    <location>
        <begin position="188"/>
        <end position="205"/>
    </location>
</feature>
<dbReference type="InterPro" id="IPR050469">
    <property type="entry name" value="Diguanylate_Cyclase"/>
</dbReference>
<dbReference type="Gene3D" id="3.30.450.40">
    <property type="match status" value="1"/>
</dbReference>
<dbReference type="InterPro" id="IPR000160">
    <property type="entry name" value="GGDEF_dom"/>
</dbReference>
<keyword evidence="7" id="KW-1185">Reference proteome</keyword>
<dbReference type="SUPFAM" id="SSF55781">
    <property type="entry name" value="GAF domain-like"/>
    <property type="match status" value="1"/>
</dbReference>
<evidence type="ECO:0000313" key="6">
    <source>
        <dbReference type="EMBL" id="MCJ2181459.1"/>
    </source>
</evidence>
<feature type="domain" description="HAMP" evidence="4">
    <location>
        <begin position="207"/>
        <end position="260"/>
    </location>
</feature>
<evidence type="ECO:0000259" key="4">
    <source>
        <dbReference type="PROSITE" id="PS50885"/>
    </source>
</evidence>
<dbReference type="CDD" id="cd06225">
    <property type="entry name" value="HAMP"/>
    <property type="match status" value="1"/>
</dbReference>
<dbReference type="EMBL" id="JALHLF010000003">
    <property type="protein sequence ID" value="MCJ2181459.1"/>
    <property type="molecule type" value="Genomic_DNA"/>
</dbReference>
<proteinExistence type="predicted"/>
<dbReference type="NCBIfam" id="TIGR00254">
    <property type="entry name" value="GGDEF"/>
    <property type="match status" value="1"/>
</dbReference>
<evidence type="ECO:0000256" key="1">
    <source>
        <dbReference type="ARBA" id="ARBA00012528"/>
    </source>
</evidence>
<dbReference type="CDD" id="cd01949">
    <property type="entry name" value="GGDEF"/>
    <property type="match status" value="1"/>
</dbReference>
<dbReference type="PROSITE" id="PS50885">
    <property type="entry name" value="HAMP"/>
    <property type="match status" value="1"/>
</dbReference>
<name>A0ABT0B8T8_9SPHN</name>
<keyword evidence="3" id="KW-1133">Transmembrane helix</keyword>
<dbReference type="Gene3D" id="6.10.340.10">
    <property type="match status" value="1"/>
</dbReference>
<protein>
    <recommendedName>
        <fullName evidence="1">diguanylate cyclase</fullName>
        <ecNumber evidence="1">2.7.7.65</ecNumber>
    </recommendedName>
</protein>
<dbReference type="PANTHER" id="PTHR45138:SF9">
    <property type="entry name" value="DIGUANYLATE CYCLASE DGCM-RELATED"/>
    <property type="match status" value="1"/>
</dbReference>
<evidence type="ECO:0000259" key="5">
    <source>
        <dbReference type="PROSITE" id="PS50887"/>
    </source>
</evidence>
<dbReference type="RefSeq" id="WP_244016572.1">
    <property type="nucleotide sequence ID" value="NZ_JALHLF010000003.1"/>
</dbReference>
<dbReference type="InterPro" id="IPR043128">
    <property type="entry name" value="Rev_trsase/Diguanyl_cyclase"/>
</dbReference>
<dbReference type="SMART" id="SM00065">
    <property type="entry name" value="GAF"/>
    <property type="match status" value="1"/>
</dbReference>
<comment type="catalytic activity">
    <reaction evidence="2">
        <text>2 GTP = 3',3'-c-di-GMP + 2 diphosphate</text>
        <dbReference type="Rhea" id="RHEA:24898"/>
        <dbReference type="ChEBI" id="CHEBI:33019"/>
        <dbReference type="ChEBI" id="CHEBI:37565"/>
        <dbReference type="ChEBI" id="CHEBI:58805"/>
        <dbReference type="EC" id="2.7.7.65"/>
    </reaction>
</comment>
<dbReference type="SUPFAM" id="SSF55073">
    <property type="entry name" value="Nucleotide cyclase"/>
    <property type="match status" value="1"/>
</dbReference>
<evidence type="ECO:0000256" key="3">
    <source>
        <dbReference type="SAM" id="Phobius"/>
    </source>
</evidence>
<gene>
    <name evidence="6" type="ORF">MTR62_01865</name>
</gene>
<dbReference type="InterPro" id="IPR029016">
    <property type="entry name" value="GAF-like_dom_sf"/>
</dbReference>
<dbReference type="GO" id="GO:0052621">
    <property type="term" value="F:diguanylate cyclase activity"/>
    <property type="evidence" value="ECO:0007669"/>
    <property type="project" value="UniProtKB-EC"/>
</dbReference>
<dbReference type="Gene3D" id="3.30.70.270">
    <property type="match status" value="1"/>
</dbReference>
<dbReference type="Pfam" id="PF00672">
    <property type="entry name" value="HAMP"/>
    <property type="match status" value="1"/>
</dbReference>
<evidence type="ECO:0000256" key="2">
    <source>
        <dbReference type="ARBA" id="ARBA00034247"/>
    </source>
</evidence>
<dbReference type="PROSITE" id="PS50887">
    <property type="entry name" value="GGDEF"/>
    <property type="match status" value="1"/>
</dbReference>
<dbReference type="InterPro" id="IPR029787">
    <property type="entry name" value="Nucleotide_cyclase"/>
</dbReference>
<dbReference type="EC" id="2.7.7.65" evidence="1"/>
<feature type="domain" description="GGDEF" evidence="5">
    <location>
        <begin position="461"/>
        <end position="594"/>
    </location>
</feature>
<dbReference type="PANTHER" id="PTHR45138">
    <property type="entry name" value="REGULATORY COMPONENTS OF SENSORY TRANSDUCTION SYSTEM"/>
    <property type="match status" value="1"/>
</dbReference>
<dbReference type="Pfam" id="PF00990">
    <property type="entry name" value="GGDEF"/>
    <property type="match status" value="1"/>
</dbReference>
<dbReference type="SMART" id="SM00267">
    <property type="entry name" value="GGDEF"/>
    <property type="match status" value="1"/>
</dbReference>
<comment type="caution">
    <text evidence="6">The sequence shown here is derived from an EMBL/GenBank/DDBJ whole genome shotgun (WGS) entry which is preliminary data.</text>
</comment>
<keyword evidence="6" id="KW-0548">Nucleotidyltransferase</keyword>
<dbReference type="SMART" id="SM00304">
    <property type="entry name" value="HAMP"/>
    <property type="match status" value="1"/>
</dbReference>
<dbReference type="InterPro" id="IPR003018">
    <property type="entry name" value="GAF"/>
</dbReference>
<keyword evidence="3" id="KW-0472">Membrane</keyword>
<keyword evidence="3" id="KW-0812">Transmembrane</keyword>
<keyword evidence="6" id="KW-0808">Transferase</keyword>
<accession>A0ABT0B8T8</accession>
<reference evidence="6" key="1">
    <citation type="submission" date="2022-03" db="EMBL/GenBank/DDBJ databases">
        <title>Identification of a novel bacterium isolated from mangrove sediments.</title>
        <authorList>
            <person name="Pan X."/>
        </authorList>
    </citation>
    <scope>NUCLEOTIDE SEQUENCE</scope>
    <source>
        <strain evidence="6">B1949</strain>
    </source>
</reference>
<organism evidence="6 7">
    <name type="scientific">Novosphingobium organovorum</name>
    <dbReference type="NCBI Taxonomy" id="2930092"/>
    <lineage>
        <taxon>Bacteria</taxon>
        <taxon>Pseudomonadati</taxon>
        <taxon>Pseudomonadota</taxon>
        <taxon>Alphaproteobacteria</taxon>
        <taxon>Sphingomonadales</taxon>
        <taxon>Sphingomonadaceae</taxon>
        <taxon>Novosphingobium</taxon>
    </lineage>
</organism>
<sequence>MRLATITNWAYGATLVLTLVSGTTMLLAASAQEAERSAVAQRFALDQATEHLEERVSGLTDRARQYLNTGDPTYAVLYKRELAELSDAEKHIRALGDAGARGDELAILRDAMTWADALHDEQAEALAAHARGEERRARQILFGAEYERELDRARTSVERFQDQLDERTEIEIAEAIRISRLWRSMSEAMLAITGFLFLCVLYFVFKRRVLRPVVRLSDVVNRLAAQDFGVEPPAYDEIDEIGDMAQAIRIFRENGIERQRLTAEQDADRAVRDLLARMTQRMQGCDTLLNLRDVVQRFVPEIAPGLAGRLYLADPASNAMVEACNWLEPAHSRPEFSPLSCWALRRGMPHRPSGEAIDVPCEHVDHADGAIPDTLCLPLMAQRKTLGLLYFEFRAADPHARVSEVYLQILAENISLALANLQLRETLEDMAMSDALTGLPNRRQLDAVLRTRLIDAERMGTALSCLMIDIDHFKRINDSHGHEAGDTVLREVGAVLRQATRENTQVFRYGGEEFLVMLPGASAEQAQLRAEDLRARIAGLQIAHHGERLAPVSVSVGIATAPDHCTYATLVQTADAALYRAKAQGRDQVVQASARASRSAA</sequence>